<evidence type="ECO:0000313" key="13">
    <source>
        <dbReference type="Proteomes" id="UP000298681"/>
    </source>
</evidence>
<organism evidence="12 13">
    <name type="scientific">Luteimonas yindakuii</name>
    <dbReference type="NCBI Taxonomy" id="2565782"/>
    <lineage>
        <taxon>Bacteria</taxon>
        <taxon>Pseudomonadati</taxon>
        <taxon>Pseudomonadota</taxon>
        <taxon>Gammaproteobacteria</taxon>
        <taxon>Lysobacterales</taxon>
        <taxon>Lysobacteraceae</taxon>
        <taxon>Luteimonas</taxon>
    </lineage>
</organism>
<dbReference type="AlphaFoldDB" id="A0A4Z1RIB4"/>
<comment type="similarity">
    <text evidence="8 9">Belongs to the TonB-dependent receptor family.</text>
</comment>
<dbReference type="OrthoDB" id="6276154at2"/>
<dbReference type="Pfam" id="PF00593">
    <property type="entry name" value="TonB_dep_Rec_b-barrel"/>
    <property type="match status" value="1"/>
</dbReference>
<keyword evidence="12" id="KW-0675">Receptor</keyword>
<evidence type="ECO:0000256" key="5">
    <source>
        <dbReference type="ARBA" id="ARBA00023077"/>
    </source>
</evidence>
<feature type="domain" description="TonB-dependent receptor plug" evidence="11">
    <location>
        <begin position="56"/>
        <end position="168"/>
    </location>
</feature>
<comment type="subcellular location">
    <subcellularLocation>
        <location evidence="1 8">Cell outer membrane</location>
        <topology evidence="1 8">Multi-pass membrane protein</topology>
    </subcellularLocation>
</comment>
<dbReference type="Proteomes" id="UP000298681">
    <property type="component" value="Unassembled WGS sequence"/>
</dbReference>
<keyword evidence="5 9" id="KW-0798">TonB box</keyword>
<dbReference type="InterPro" id="IPR000531">
    <property type="entry name" value="Beta-barrel_TonB"/>
</dbReference>
<comment type="caution">
    <text evidence="12">The sequence shown here is derived from an EMBL/GenBank/DDBJ whole genome shotgun (WGS) entry which is preliminary data.</text>
</comment>
<dbReference type="SUPFAM" id="SSF56935">
    <property type="entry name" value="Porins"/>
    <property type="match status" value="1"/>
</dbReference>
<evidence type="ECO:0000259" key="10">
    <source>
        <dbReference type="Pfam" id="PF00593"/>
    </source>
</evidence>
<dbReference type="InterPro" id="IPR039426">
    <property type="entry name" value="TonB-dep_rcpt-like"/>
</dbReference>
<protein>
    <submittedName>
        <fullName evidence="12">TonB-dependent receptor</fullName>
    </submittedName>
</protein>
<evidence type="ECO:0000256" key="6">
    <source>
        <dbReference type="ARBA" id="ARBA00023136"/>
    </source>
</evidence>
<reference evidence="12 13" key="1">
    <citation type="submission" date="2019-01" db="EMBL/GenBank/DDBJ databases">
        <authorList>
            <person name="Zhang S."/>
        </authorList>
    </citation>
    <scope>NUCLEOTIDE SEQUENCE [LARGE SCALE GENOMIC DNA]</scope>
    <source>
        <strain evidence="12 13">1626</strain>
    </source>
</reference>
<evidence type="ECO:0000256" key="9">
    <source>
        <dbReference type="RuleBase" id="RU003357"/>
    </source>
</evidence>
<dbReference type="InterPro" id="IPR036942">
    <property type="entry name" value="Beta-barrel_TonB_sf"/>
</dbReference>
<dbReference type="PROSITE" id="PS52016">
    <property type="entry name" value="TONB_DEPENDENT_REC_3"/>
    <property type="match status" value="1"/>
</dbReference>
<keyword evidence="6 8" id="KW-0472">Membrane</keyword>
<proteinExistence type="inferred from homology"/>
<dbReference type="RefSeq" id="WP_134672767.1">
    <property type="nucleotide sequence ID" value="NZ_CP039383.2"/>
</dbReference>
<evidence type="ECO:0000256" key="2">
    <source>
        <dbReference type="ARBA" id="ARBA00022448"/>
    </source>
</evidence>
<name>A0A4Z1RIB4_9GAMM</name>
<dbReference type="Pfam" id="PF07715">
    <property type="entry name" value="Plug"/>
    <property type="match status" value="1"/>
</dbReference>
<dbReference type="GO" id="GO:0009279">
    <property type="term" value="C:cell outer membrane"/>
    <property type="evidence" value="ECO:0007669"/>
    <property type="project" value="UniProtKB-SubCell"/>
</dbReference>
<evidence type="ECO:0000256" key="8">
    <source>
        <dbReference type="PROSITE-ProRule" id="PRU01360"/>
    </source>
</evidence>
<evidence type="ECO:0000256" key="3">
    <source>
        <dbReference type="ARBA" id="ARBA00022452"/>
    </source>
</evidence>
<feature type="domain" description="TonB-dependent receptor-like beta-barrel" evidence="10">
    <location>
        <begin position="361"/>
        <end position="967"/>
    </location>
</feature>
<dbReference type="Gene3D" id="2.40.170.20">
    <property type="entry name" value="TonB-dependent receptor, beta-barrel domain"/>
    <property type="match status" value="1"/>
</dbReference>
<sequence>MMLKTNKLRDAITFALVAGTTAVAGTGVAIAQEGQQATTLDRIQVTGSRIRQVDVETAQPVTFVTREEIQRQGFQSVADILQNISAVGAPPISRAAPLSSGENVGGSYISLRNLGAPRTLILLNGKRLGISTSGLQDIAAIPAAAIERIEVLKDGASSIYGSDAMAGVINIITRTNFEGAEANVYYGQYSEGDGAITNGDFTLGFSGDRGSLTVTGDWRKEDGVAGADRWFSQFSRTDRHPTDQWTAAGYIGGFTVNRTQAAGRFPNVTFPANAATQVRLVPIDPNGDLSNPANWRNQDTFTGSCPAGTGTPVDCLPGSTADKTNTNLQMDVHTPLETKSLFVDGSYDITDTVRFRTNLAYFNRTTDRLIAGYPMQAASFGTPMDADSYFNPIGTDIGTWWRRTWEVPRTTSSDFNQYRFSGTFEGYFEIGDRIFDWDVGYLHSQSKLTQASFGNLNLANVSRAVGPSFRNAQGQIVCGAPGAVDTGCVPWNPFVEYGVVAPGGMTGNDALQRFIFQEEHSTGETTTQVFSANLAGSIVTLPGGDLGFAVGVESRKEDGMFSPDALAQTGGSTNLAAGPTGGGYRVDEAYIELEAPLLSGLPFAEELTLTAATRFSDFDTFGETTNSKFGLRWKPFESLMLRATVADGFRAPTISDLYGGGSQTFAFYTDPCDTNFGSSANNATTRANCVAAMGALANTYRQIGQGGTPVASPNSQTSVAFTSGSNPTLTPELSKSQTIGFVWSPSFLEGFNASVDWWKIRIADTIVADSPTTILNDCYIQGITSRCSPQLFTRDAGQGFVDFMRFGSRNAGFRKAEGYDIDLTYRWDAGDYGNFTVNSNSTYTVYDALVSTNDPRKPLSSVGNTSSFRLRSNLGLSWQYGDFGASWTARYYSSMKEGCTYFNSSVMTPHLECNEITYAPTGIINADGSLASALSRRNKSGSTTFNDVQFRWQAPWNATIAVGANNVFEKYGPPMYSQPSANFSYYGGFDIGRFVYMKYQQRF</sequence>
<keyword evidence="4 8" id="KW-0812">Transmembrane</keyword>
<keyword evidence="13" id="KW-1185">Reference proteome</keyword>
<evidence type="ECO:0000256" key="4">
    <source>
        <dbReference type="ARBA" id="ARBA00022692"/>
    </source>
</evidence>
<dbReference type="InterPro" id="IPR037066">
    <property type="entry name" value="Plug_dom_sf"/>
</dbReference>
<keyword evidence="3 8" id="KW-1134">Transmembrane beta strand</keyword>
<dbReference type="PANTHER" id="PTHR47234:SF2">
    <property type="entry name" value="TONB-DEPENDENT RECEPTOR"/>
    <property type="match status" value="1"/>
</dbReference>
<keyword evidence="2 8" id="KW-0813">Transport</keyword>
<evidence type="ECO:0000259" key="11">
    <source>
        <dbReference type="Pfam" id="PF07715"/>
    </source>
</evidence>
<evidence type="ECO:0000313" key="12">
    <source>
        <dbReference type="EMBL" id="TKS53381.1"/>
    </source>
</evidence>
<dbReference type="PANTHER" id="PTHR47234">
    <property type="match status" value="1"/>
</dbReference>
<dbReference type="Gene3D" id="2.170.130.10">
    <property type="entry name" value="TonB-dependent receptor, plug domain"/>
    <property type="match status" value="1"/>
</dbReference>
<accession>A0A4Z1RIB4</accession>
<dbReference type="InterPro" id="IPR012910">
    <property type="entry name" value="Plug_dom"/>
</dbReference>
<evidence type="ECO:0000256" key="7">
    <source>
        <dbReference type="ARBA" id="ARBA00023237"/>
    </source>
</evidence>
<gene>
    <name evidence="12" type="ORF">E4582_00410</name>
</gene>
<evidence type="ECO:0000256" key="1">
    <source>
        <dbReference type="ARBA" id="ARBA00004571"/>
    </source>
</evidence>
<dbReference type="EMBL" id="SPUH01000001">
    <property type="protein sequence ID" value="TKS53381.1"/>
    <property type="molecule type" value="Genomic_DNA"/>
</dbReference>
<keyword evidence="7 8" id="KW-0998">Cell outer membrane</keyword>